<evidence type="ECO:0000259" key="4">
    <source>
        <dbReference type="Pfam" id="PF01872"/>
    </source>
</evidence>
<sequence length="276" mass="29296">MMTQDDAPTMPERPDRTWSELLAACHDGRMAQWAEAAGTPVAADLSGLSPKEAAQSLWHRYAPLARPVGQGVRVIAQLGQSLDGRIATPTGHSHYVTGPADRAHLHRLRTLSEAVLVGAGTVMADDPRLTVREVTGPQPIRVVSAGRAGIDPQRAIFRDGMTPTWAVAPAAVSMPAVDRRIHPADMTPASILAALAEAGIRRLLVEGGAKTVSAWLAAGLVDHLYLTVSPVIIGSGPTGLQLPAISHMDEAWRPPTEQFALGEDRLYRLDFTGASG</sequence>
<dbReference type="InterPro" id="IPR050765">
    <property type="entry name" value="Riboflavin_Biosynth_HTPR"/>
</dbReference>
<dbReference type="Proteomes" id="UP001556653">
    <property type="component" value="Unassembled WGS sequence"/>
</dbReference>
<gene>
    <name evidence="5" type="ORF">V6X64_01560</name>
</gene>
<evidence type="ECO:0000256" key="1">
    <source>
        <dbReference type="ARBA" id="ARBA00005104"/>
    </source>
</evidence>
<name>A0ABV3S6C4_9GAMM</name>
<accession>A0ABV3S6C4</accession>
<evidence type="ECO:0000313" key="5">
    <source>
        <dbReference type="EMBL" id="MEX0385682.1"/>
    </source>
</evidence>
<evidence type="ECO:0000256" key="3">
    <source>
        <dbReference type="ARBA" id="ARBA00023002"/>
    </source>
</evidence>
<comment type="caution">
    <text evidence="5">The sequence shown here is derived from an EMBL/GenBank/DDBJ whole genome shotgun (WGS) entry which is preliminary data.</text>
</comment>
<proteinExistence type="predicted"/>
<dbReference type="Gene3D" id="3.40.430.10">
    <property type="entry name" value="Dihydrofolate Reductase, subunit A"/>
    <property type="match status" value="1"/>
</dbReference>
<dbReference type="SUPFAM" id="SSF53597">
    <property type="entry name" value="Dihydrofolate reductase-like"/>
    <property type="match status" value="1"/>
</dbReference>
<evidence type="ECO:0000313" key="6">
    <source>
        <dbReference type="Proteomes" id="UP001556653"/>
    </source>
</evidence>
<evidence type="ECO:0000256" key="2">
    <source>
        <dbReference type="ARBA" id="ARBA00022857"/>
    </source>
</evidence>
<reference evidence="5 6" key="1">
    <citation type="submission" date="2024-02" db="EMBL/GenBank/DDBJ databases">
        <title>New especies of Spiribacter isolated from saline water.</title>
        <authorList>
            <person name="Leon M.J."/>
            <person name="De La Haba R."/>
            <person name="Sanchez-Porro C."/>
            <person name="Ventosa A."/>
        </authorList>
    </citation>
    <scope>NUCLEOTIDE SEQUENCE [LARGE SCALE GENOMIC DNA]</scope>
    <source>
        <strain evidence="6">ag22IC4-227</strain>
    </source>
</reference>
<dbReference type="PANTHER" id="PTHR38011">
    <property type="entry name" value="DIHYDROFOLATE REDUCTASE FAMILY PROTEIN (AFU_ORTHOLOGUE AFUA_8G06820)"/>
    <property type="match status" value="1"/>
</dbReference>
<keyword evidence="3" id="KW-0560">Oxidoreductase</keyword>
<dbReference type="InterPro" id="IPR024072">
    <property type="entry name" value="DHFR-like_dom_sf"/>
</dbReference>
<dbReference type="EMBL" id="JBAKFJ010000001">
    <property type="protein sequence ID" value="MEX0385682.1"/>
    <property type="molecule type" value="Genomic_DNA"/>
</dbReference>
<dbReference type="InterPro" id="IPR002734">
    <property type="entry name" value="RibDG_C"/>
</dbReference>
<dbReference type="Pfam" id="PF01872">
    <property type="entry name" value="RibD_C"/>
    <property type="match status" value="1"/>
</dbReference>
<keyword evidence="2" id="KW-0521">NADP</keyword>
<feature type="domain" description="Bacterial bifunctional deaminase-reductase C-terminal" evidence="4">
    <location>
        <begin position="74"/>
        <end position="243"/>
    </location>
</feature>
<dbReference type="RefSeq" id="WP_367966163.1">
    <property type="nucleotide sequence ID" value="NZ_JBAKFI010000003.1"/>
</dbReference>
<protein>
    <submittedName>
        <fullName evidence="5">RibD family protein</fullName>
    </submittedName>
</protein>
<comment type="pathway">
    <text evidence="1">Cofactor biosynthesis; riboflavin biosynthesis.</text>
</comment>
<keyword evidence="6" id="KW-1185">Reference proteome</keyword>
<dbReference type="PANTHER" id="PTHR38011:SF7">
    <property type="entry name" value="2,5-DIAMINO-6-RIBOSYLAMINO-4(3H)-PYRIMIDINONE 5'-PHOSPHATE REDUCTASE"/>
    <property type="match status" value="1"/>
</dbReference>
<organism evidence="5 6">
    <name type="scientific">Spiribacter onubensis</name>
    <dbReference type="NCBI Taxonomy" id="3122420"/>
    <lineage>
        <taxon>Bacteria</taxon>
        <taxon>Pseudomonadati</taxon>
        <taxon>Pseudomonadota</taxon>
        <taxon>Gammaproteobacteria</taxon>
        <taxon>Chromatiales</taxon>
        <taxon>Ectothiorhodospiraceae</taxon>
        <taxon>Spiribacter</taxon>
    </lineage>
</organism>